<evidence type="ECO:0000259" key="5">
    <source>
        <dbReference type="Pfam" id="PF05175"/>
    </source>
</evidence>
<proteinExistence type="inferred from homology"/>
<dbReference type="InterPro" id="IPR052190">
    <property type="entry name" value="Euk-Arch_PrmC-MTase"/>
</dbReference>
<dbReference type="EMBL" id="JASGBP010000001">
    <property type="protein sequence ID" value="MDI9255842.1"/>
    <property type="molecule type" value="Genomic_DNA"/>
</dbReference>
<dbReference type="GO" id="GO:0008168">
    <property type="term" value="F:methyltransferase activity"/>
    <property type="evidence" value="ECO:0007669"/>
    <property type="project" value="UniProtKB-KW"/>
</dbReference>
<dbReference type="PROSITE" id="PS00092">
    <property type="entry name" value="N6_MTASE"/>
    <property type="match status" value="1"/>
</dbReference>
<keyword evidence="7" id="KW-1185">Reference proteome</keyword>
<evidence type="ECO:0000256" key="4">
    <source>
        <dbReference type="ARBA" id="ARBA00022691"/>
    </source>
</evidence>
<keyword evidence="4" id="KW-0949">S-adenosyl-L-methionine</keyword>
<reference evidence="6 7" key="1">
    <citation type="submission" date="2023-05" db="EMBL/GenBank/DDBJ databases">
        <title>Flavobacterium sedimenti sp. nov., isolated from the sediment.</title>
        <authorList>
            <person name="Wu N."/>
        </authorList>
    </citation>
    <scope>NUCLEOTIDE SEQUENCE [LARGE SCALE GENOMIC DNA]</scope>
    <source>
        <strain evidence="6 7">YZ-48</strain>
    </source>
</reference>
<dbReference type="InterPro" id="IPR029063">
    <property type="entry name" value="SAM-dependent_MTases_sf"/>
</dbReference>
<comment type="caution">
    <text evidence="6">The sequence shown here is derived from an EMBL/GenBank/DDBJ whole genome shotgun (WGS) entry which is preliminary data.</text>
</comment>
<dbReference type="Proteomes" id="UP001230035">
    <property type="component" value="Unassembled WGS sequence"/>
</dbReference>
<dbReference type="SUPFAM" id="SSF53335">
    <property type="entry name" value="S-adenosyl-L-methionine-dependent methyltransferases"/>
    <property type="match status" value="1"/>
</dbReference>
<dbReference type="InterPro" id="IPR007848">
    <property type="entry name" value="Small_mtfrase_dom"/>
</dbReference>
<dbReference type="CDD" id="cd02440">
    <property type="entry name" value="AdoMet_MTases"/>
    <property type="match status" value="1"/>
</dbReference>
<keyword evidence="2 6" id="KW-0489">Methyltransferase</keyword>
<accession>A0ABT6XLW4</accession>
<gene>
    <name evidence="6" type="ORF">QHT84_00290</name>
</gene>
<dbReference type="PANTHER" id="PTHR45875">
    <property type="entry name" value="METHYLTRANSFERASE N6AMT1"/>
    <property type="match status" value="1"/>
</dbReference>
<comment type="similarity">
    <text evidence="1">Belongs to the eukaryotic/archaeal PrmC-related family.</text>
</comment>
<dbReference type="RefSeq" id="WP_283237537.1">
    <property type="nucleotide sequence ID" value="NZ_JASGBP010000001.1"/>
</dbReference>
<organism evidence="6 7">
    <name type="scientific">Flavobacterium sedimenticola</name>
    <dbReference type="NCBI Taxonomy" id="3043286"/>
    <lineage>
        <taxon>Bacteria</taxon>
        <taxon>Pseudomonadati</taxon>
        <taxon>Bacteroidota</taxon>
        <taxon>Flavobacteriia</taxon>
        <taxon>Flavobacteriales</taxon>
        <taxon>Flavobacteriaceae</taxon>
        <taxon>Flavobacterium</taxon>
    </lineage>
</organism>
<feature type="domain" description="Methyltransferase small" evidence="5">
    <location>
        <begin position="32"/>
        <end position="140"/>
    </location>
</feature>
<evidence type="ECO:0000256" key="3">
    <source>
        <dbReference type="ARBA" id="ARBA00022679"/>
    </source>
</evidence>
<sequence length="220" mass="25519">MRSFIQRVTHPFLKLGLQLYYWKPRNFTYDSITVKIHPDVFPPQLTFSTKILLDFIQDLDLQNKTLLELGCGSGIISLLATKKGAQVTASDINQTALAFLVGNAEKNHLTLTTIYSDLFQNIKNRTFHYIIINPPYYPKQPRNVKEQAWFCGENFEYFEKLFRQLPSYLSPKTSCFMILSQDCDIEKIKAMAFEKNMAFELVMEKKTLAETNFIFNIISS</sequence>
<dbReference type="Gene3D" id="3.40.50.150">
    <property type="entry name" value="Vaccinia Virus protein VP39"/>
    <property type="match status" value="1"/>
</dbReference>
<dbReference type="PANTHER" id="PTHR45875:SF1">
    <property type="entry name" value="METHYLTRANSFERASE N6AMT1"/>
    <property type="match status" value="1"/>
</dbReference>
<dbReference type="GO" id="GO:0032259">
    <property type="term" value="P:methylation"/>
    <property type="evidence" value="ECO:0007669"/>
    <property type="project" value="UniProtKB-KW"/>
</dbReference>
<evidence type="ECO:0000313" key="6">
    <source>
        <dbReference type="EMBL" id="MDI9255842.1"/>
    </source>
</evidence>
<dbReference type="InterPro" id="IPR002052">
    <property type="entry name" value="DNA_methylase_N6_adenine_CS"/>
</dbReference>
<name>A0ABT6XLW4_9FLAO</name>
<dbReference type="Pfam" id="PF05175">
    <property type="entry name" value="MTS"/>
    <property type="match status" value="1"/>
</dbReference>
<evidence type="ECO:0000313" key="7">
    <source>
        <dbReference type="Proteomes" id="UP001230035"/>
    </source>
</evidence>
<keyword evidence="3" id="KW-0808">Transferase</keyword>
<evidence type="ECO:0000256" key="2">
    <source>
        <dbReference type="ARBA" id="ARBA00022603"/>
    </source>
</evidence>
<protein>
    <submittedName>
        <fullName evidence="6">Methyltransferase</fullName>
    </submittedName>
</protein>
<evidence type="ECO:0000256" key="1">
    <source>
        <dbReference type="ARBA" id="ARBA00006149"/>
    </source>
</evidence>